<feature type="region of interest" description="Disordered" evidence="14">
    <location>
        <begin position="77"/>
        <end position="96"/>
    </location>
</feature>
<dbReference type="PANTHER" id="PTHR15995:SF1">
    <property type="entry name" value="PROTEIN ZWILCH HOMOLOG"/>
    <property type="match status" value="1"/>
</dbReference>
<dbReference type="Gene3D" id="1.20.58.730">
    <property type="match status" value="1"/>
</dbReference>
<dbReference type="STRING" id="300112.A0A4S2KX58"/>
<keyword evidence="6 12" id="KW-0863">Zinc-finger</keyword>
<dbReference type="GO" id="GO:0008270">
    <property type="term" value="F:zinc ion binding"/>
    <property type="evidence" value="ECO:0007669"/>
    <property type="project" value="UniProtKB-KW"/>
</dbReference>
<evidence type="ECO:0000256" key="2">
    <source>
        <dbReference type="ARBA" id="ARBA00009062"/>
    </source>
</evidence>
<feature type="region of interest" description="Disordered" evidence="14">
    <location>
        <begin position="207"/>
        <end position="228"/>
    </location>
</feature>
<dbReference type="InterPro" id="IPR049899">
    <property type="entry name" value="Znf_C2HC_C3H"/>
</dbReference>
<evidence type="ECO:0000259" key="15">
    <source>
        <dbReference type="PROSITE" id="PS52027"/>
    </source>
</evidence>
<sequence>MIYLYIFNMALAWPSPCLRRTCSISTPLTSIPCFLSTMVESVTVTGVTAETLSYQSPIVAFWSQTVNYCGVSREQGKMKRTKPSAKSTKLPSGSKNIGTQTENIDSLLEVAKLEEQVRVLQLENNVLRKHVGSSNKSDYVVRGQRPLTLTPRATATATIKSPVEKSGCSCKGNCSSRICGCVKKSNKCAPPCKCDIKICQNQKPCDQENKENVDRTDMETPKKQKEENEAVGRIKNNRGLFSPEMRELYKDLEEGQFSDICFTPKEKNTRAKNSQTNVEINNVELKKKRREKKEENDKKQPESTEKVIFNPMKPRHVLSRTPPNSKKLEKSLEVENTIQPQLHSEPAQKVVEDIKEEKVDWEEHTAQLIPCKKCKRTFLPNRIQKHEACCKKFNDILRPHVRASKVKLSYVDELFPDFKDNSYIVLHKNVPGMRHPSDHGKNEGSFDEYSTSHDVSGSPLEYSFDNCDFDDTVVIMRQNWRKEEESYLPLSRTDACNALNASLCDGKDSKRSRLIGAVASQDWFTTLEAVSTGTTSLAAIKISVFSAVDLLGMKQETIDWDKTAKSDFEGSINIEMHSNSLDSRPSKNTLIAQINAGWKDSPLKELRDQLFLLIQYLSTIDECKKNMGVQNPIKFTTPYSEEHDIVTEKLNLLLNGDFSFRKSDNVKESSRIAKENAEIDAKLQERVQNVFLRHDGDFTDFLWEILITYPQMINYVETVLMEILEHKFIPQINDTNSTRFVKCISNLHHQETTSHLLVGSVPLELVVDMGFEKLTRDYLYILRGARFVDLHDIRQKLSDISSGIFNTENYRNKLITLAQIHICLECMLLIEGHLEFPIESLQSLFAYAYKEFVSAQSPLQHHTELCSRIFTLTIPLPNALANELNKMNPSVWRASVSSHTTGSMLTTTTYYNKIPIFPTNIYSTDDVDVQEEIVYGISAISSSARCKWL</sequence>
<evidence type="ECO:0000256" key="4">
    <source>
        <dbReference type="ARBA" id="ARBA00022618"/>
    </source>
</evidence>
<evidence type="ECO:0000256" key="11">
    <source>
        <dbReference type="ARBA" id="ARBA00023328"/>
    </source>
</evidence>
<keyword evidence="10 13" id="KW-0131">Cell cycle</keyword>
<keyword evidence="9 13" id="KW-0995">Kinetochore</keyword>
<comment type="similarity">
    <text evidence="2 13">Belongs to the ZWILCH family.</text>
</comment>
<keyword evidence="4 13" id="KW-0132">Cell division</keyword>
<gene>
    <name evidence="16" type="ORF">DBV15_05604</name>
</gene>
<comment type="subunit">
    <text evidence="13">Component of the RZZ complex.</text>
</comment>
<dbReference type="Proteomes" id="UP000310200">
    <property type="component" value="Unassembled WGS sequence"/>
</dbReference>
<dbReference type="EMBL" id="QBLH01000638">
    <property type="protein sequence ID" value="TGZ54580.1"/>
    <property type="molecule type" value="Genomic_DNA"/>
</dbReference>
<evidence type="ECO:0000256" key="3">
    <source>
        <dbReference type="ARBA" id="ARBA00022454"/>
    </source>
</evidence>
<evidence type="ECO:0000256" key="14">
    <source>
        <dbReference type="SAM" id="MobiDB-lite"/>
    </source>
</evidence>
<dbReference type="PANTHER" id="PTHR15995">
    <property type="entry name" value="PROTEIN ZWILCH HOMOLOG"/>
    <property type="match status" value="1"/>
</dbReference>
<evidence type="ECO:0000256" key="9">
    <source>
        <dbReference type="ARBA" id="ARBA00022838"/>
    </source>
</evidence>
<evidence type="ECO:0000313" key="17">
    <source>
        <dbReference type="Proteomes" id="UP000310200"/>
    </source>
</evidence>
<proteinExistence type="inferred from homology"/>
<dbReference type="Gene3D" id="1.10.287.1880">
    <property type="match status" value="1"/>
</dbReference>
<evidence type="ECO:0000256" key="6">
    <source>
        <dbReference type="ARBA" id="ARBA00022771"/>
    </source>
</evidence>
<name>A0A4S2KX58_9HYME</name>
<evidence type="ECO:0000256" key="13">
    <source>
        <dbReference type="RuleBase" id="RU369076"/>
    </source>
</evidence>
<dbReference type="Gene3D" id="3.30.160.60">
    <property type="entry name" value="Classic Zinc Finger"/>
    <property type="match status" value="1"/>
</dbReference>
<dbReference type="GO" id="GO:0007094">
    <property type="term" value="P:mitotic spindle assembly checkpoint signaling"/>
    <property type="evidence" value="ECO:0007669"/>
    <property type="project" value="UniProtKB-UniRule"/>
</dbReference>
<dbReference type="PROSITE" id="PS52027">
    <property type="entry name" value="ZF_C2HC_C3H"/>
    <property type="match status" value="1"/>
</dbReference>
<evidence type="ECO:0000256" key="5">
    <source>
        <dbReference type="ARBA" id="ARBA00022723"/>
    </source>
</evidence>
<feature type="region of interest" description="Disordered" evidence="14">
    <location>
        <begin position="268"/>
        <end position="310"/>
    </location>
</feature>
<comment type="caution">
    <text evidence="16">The sequence shown here is derived from an EMBL/GenBank/DDBJ whole genome shotgun (WGS) entry which is preliminary data.</text>
</comment>
<dbReference type="Pfam" id="PF09817">
    <property type="entry name" value="Zwilch"/>
    <property type="match status" value="1"/>
</dbReference>
<evidence type="ECO:0000313" key="16">
    <source>
        <dbReference type="EMBL" id="TGZ54580.1"/>
    </source>
</evidence>
<feature type="domain" description="C2HC/C3H-type" evidence="15">
    <location>
        <begin position="367"/>
        <end position="396"/>
    </location>
</feature>
<protein>
    <recommendedName>
        <fullName evidence="13">Protein zwilch</fullName>
    </recommendedName>
</protein>
<reference evidence="16 17" key="1">
    <citation type="journal article" date="2019" name="Philos. Trans. R. Soc. Lond., B, Biol. Sci.">
        <title>Ant behaviour and brain gene expression of defending hosts depend on the ecological success of the intruding social parasite.</title>
        <authorList>
            <person name="Kaur R."/>
            <person name="Stoldt M."/>
            <person name="Jongepier E."/>
            <person name="Feldmeyer B."/>
            <person name="Menzel F."/>
            <person name="Bornberg-Bauer E."/>
            <person name="Foitzik S."/>
        </authorList>
    </citation>
    <scope>NUCLEOTIDE SEQUENCE [LARGE SCALE GENOMIC DNA]</scope>
    <source>
        <tissue evidence="16">Whole body</tissue>
    </source>
</reference>
<dbReference type="GO" id="GO:0034501">
    <property type="term" value="P:protein localization to kinetochore"/>
    <property type="evidence" value="ECO:0007669"/>
    <property type="project" value="UniProtKB-UniRule"/>
</dbReference>
<feature type="compositionally biased region" description="Polar residues" evidence="14">
    <location>
        <begin position="271"/>
        <end position="280"/>
    </location>
</feature>
<keyword evidence="11 13" id="KW-0137">Centromere</keyword>
<dbReference type="Pfam" id="PF13913">
    <property type="entry name" value="zf-C2HC_2"/>
    <property type="match status" value="1"/>
</dbReference>
<evidence type="ECO:0000256" key="1">
    <source>
        <dbReference type="ARBA" id="ARBA00004629"/>
    </source>
</evidence>
<evidence type="ECO:0000256" key="10">
    <source>
        <dbReference type="ARBA" id="ARBA00023306"/>
    </source>
</evidence>
<accession>A0A4S2KX58</accession>
<dbReference type="AlphaFoldDB" id="A0A4S2KX58"/>
<keyword evidence="7 13" id="KW-0498">Mitosis</keyword>
<dbReference type="InterPro" id="IPR018630">
    <property type="entry name" value="Zwilch"/>
</dbReference>
<comment type="function">
    <text evidence="13">Essential component of the mitotic checkpoint, which prevents cells from prematurely exiting mitosis. Required for the assembly of the dynein-dynactin and MAD1-MAD2 complexes onto kinetochores. Its function related to the spindle assembly machinery is proposed to depend on its association in the mitotic RZZ complex.</text>
</comment>
<feature type="compositionally biased region" description="Basic and acidic residues" evidence="14">
    <location>
        <begin position="292"/>
        <end position="305"/>
    </location>
</feature>
<evidence type="ECO:0000256" key="7">
    <source>
        <dbReference type="ARBA" id="ARBA00022776"/>
    </source>
</evidence>
<keyword evidence="3 13" id="KW-0158">Chromosome</keyword>
<evidence type="ECO:0000256" key="12">
    <source>
        <dbReference type="PROSITE-ProRule" id="PRU01371"/>
    </source>
</evidence>
<evidence type="ECO:0000256" key="8">
    <source>
        <dbReference type="ARBA" id="ARBA00022833"/>
    </source>
</evidence>
<organism evidence="16 17">
    <name type="scientific">Temnothorax longispinosus</name>
    <dbReference type="NCBI Taxonomy" id="300112"/>
    <lineage>
        <taxon>Eukaryota</taxon>
        <taxon>Metazoa</taxon>
        <taxon>Ecdysozoa</taxon>
        <taxon>Arthropoda</taxon>
        <taxon>Hexapoda</taxon>
        <taxon>Insecta</taxon>
        <taxon>Pterygota</taxon>
        <taxon>Neoptera</taxon>
        <taxon>Endopterygota</taxon>
        <taxon>Hymenoptera</taxon>
        <taxon>Apocrita</taxon>
        <taxon>Aculeata</taxon>
        <taxon>Formicoidea</taxon>
        <taxon>Formicidae</taxon>
        <taxon>Myrmicinae</taxon>
        <taxon>Temnothorax</taxon>
    </lineage>
</organism>
<keyword evidence="17" id="KW-1185">Reference proteome</keyword>
<dbReference type="GO" id="GO:0051301">
    <property type="term" value="P:cell division"/>
    <property type="evidence" value="ECO:0007669"/>
    <property type="project" value="UniProtKB-UniRule"/>
</dbReference>
<keyword evidence="5" id="KW-0479">Metal-binding</keyword>
<keyword evidence="8" id="KW-0862">Zinc</keyword>
<dbReference type="GO" id="GO:1990423">
    <property type="term" value="C:RZZ complex"/>
    <property type="evidence" value="ECO:0007669"/>
    <property type="project" value="UniProtKB-UniRule"/>
</dbReference>
<comment type="subcellular location">
    <subcellularLocation>
        <location evidence="1 13">Chromosome</location>
        <location evidence="1 13">Centromere</location>
        <location evidence="1 13">Kinetochore</location>
    </subcellularLocation>
</comment>
<feature type="compositionally biased region" description="Polar residues" evidence="14">
    <location>
        <begin position="84"/>
        <end position="96"/>
    </location>
</feature>